<protein>
    <submittedName>
        <fullName evidence="5">Glycerol-3-phosphate dehydrogenase subunit GlpB</fullName>
    </submittedName>
</protein>
<dbReference type="PIRSF" id="PIRSF000141">
    <property type="entry name" value="Anaerobic_G3P_dh"/>
    <property type="match status" value="1"/>
</dbReference>
<keyword evidence="3" id="KW-0560">Oxidoreductase</keyword>
<dbReference type="InterPro" id="IPR003953">
    <property type="entry name" value="FAD-dep_OxRdtase_2_FAD-bd"/>
</dbReference>
<dbReference type="EMBL" id="PUEC01000008">
    <property type="protein sequence ID" value="PWB02943.1"/>
    <property type="molecule type" value="Genomic_DNA"/>
</dbReference>
<dbReference type="Gene3D" id="3.50.50.60">
    <property type="entry name" value="FAD/NAD(P)-binding domain"/>
    <property type="match status" value="1"/>
</dbReference>
<keyword evidence="1" id="KW-0285">Flavoprotein</keyword>
<dbReference type="AlphaFoldDB" id="A0A2V1IP40"/>
<keyword evidence="2" id="KW-0288">FMN</keyword>
<evidence type="ECO:0000256" key="3">
    <source>
        <dbReference type="ARBA" id="ARBA00023002"/>
    </source>
</evidence>
<sequence length="423" mass="45154">MKYDTIIIGGGLSGLMAGVKLARSGSKVAIISSGQSALHFHSGSFGLLGHADGKELLHPLEAIGTLPAGHPYSKIGAESIPALADDAKQIFADAGLTFIGDSSKNHFRLTPLGLCEPSWLTMDDYATCENPSETGWRKATIINFKGFLDFLPGFLADGLKKHNLPCDYAEITLPAIERLRRNSSEMRAAAIAKVLKGPVLEMLASEINRAAGNSDVVFMPAVVGIDSEQPVRELRSMVIPKLLCVPVLPMSVCGMRSQIRLRRYFEQLGGTYFLGDNVTRGYMEGPALKEIETANLSGMSLQADNFILATGSFFSQGLVAEPDRIYEPVLGADVEAPSDRSLWCGKSIFDNQPYMQFGVTTDRDFHVMFNGVPAGNVYAVGAILGGSNPIREGSGGGVAILSALQVARNIIAAGRADNSEAQA</sequence>
<dbReference type="Pfam" id="PF00890">
    <property type="entry name" value="FAD_binding_2"/>
    <property type="match status" value="1"/>
</dbReference>
<evidence type="ECO:0000256" key="1">
    <source>
        <dbReference type="ARBA" id="ARBA00022630"/>
    </source>
</evidence>
<dbReference type="InterPro" id="IPR036188">
    <property type="entry name" value="FAD/NAD-bd_sf"/>
</dbReference>
<dbReference type="PRINTS" id="PR00411">
    <property type="entry name" value="PNDRDTASEI"/>
</dbReference>
<dbReference type="InterPro" id="IPR009158">
    <property type="entry name" value="G3P_DH_GlpB_su"/>
</dbReference>
<dbReference type="GO" id="GO:0004368">
    <property type="term" value="F:glycerol-3-phosphate dehydrogenase (quinone) activity"/>
    <property type="evidence" value="ECO:0007669"/>
    <property type="project" value="InterPro"/>
</dbReference>
<gene>
    <name evidence="5" type="ORF">C5O23_04695</name>
</gene>
<evidence type="ECO:0000313" key="6">
    <source>
        <dbReference type="Proteomes" id="UP000244905"/>
    </source>
</evidence>
<evidence type="ECO:0000313" key="5">
    <source>
        <dbReference type="EMBL" id="PWB02943.1"/>
    </source>
</evidence>
<evidence type="ECO:0000256" key="2">
    <source>
        <dbReference type="ARBA" id="ARBA00022643"/>
    </source>
</evidence>
<dbReference type="GO" id="GO:0009331">
    <property type="term" value="C:glycerol-3-phosphate dehydrogenase (FAD) complex"/>
    <property type="evidence" value="ECO:0007669"/>
    <property type="project" value="InterPro"/>
</dbReference>
<dbReference type="GeneID" id="82525642"/>
<dbReference type="NCBIfam" id="NF003720">
    <property type="entry name" value="PRK05329.1-3"/>
    <property type="match status" value="1"/>
</dbReference>
<dbReference type="RefSeq" id="WP_107031793.1">
    <property type="nucleotide sequence ID" value="NZ_CAJSYL010000005.1"/>
</dbReference>
<feature type="domain" description="FAD-dependent oxidoreductase 2 FAD-binding" evidence="4">
    <location>
        <begin position="4"/>
        <end position="398"/>
    </location>
</feature>
<dbReference type="SUPFAM" id="SSF51905">
    <property type="entry name" value="FAD/NAD(P)-binding domain"/>
    <property type="match status" value="1"/>
</dbReference>
<keyword evidence="6" id="KW-1185">Reference proteome</keyword>
<name>A0A2V1IP40_9BACT</name>
<dbReference type="NCBIfam" id="TIGR03378">
    <property type="entry name" value="glycerol3P_GlpB"/>
    <property type="match status" value="1"/>
</dbReference>
<dbReference type="Proteomes" id="UP000244905">
    <property type="component" value="Unassembled WGS sequence"/>
</dbReference>
<accession>A0A2V1IP40</accession>
<evidence type="ECO:0000259" key="4">
    <source>
        <dbReference type="Pfam" id="PF00890"/>
    </source>
</evidence>
<organism evidence="5 6">
    <name type="scientific">Duncaniella muris</name>
    <dbReference type="NCBI Taxonomy" id="2094150"/>
    <lineage>
        <taxon>Bacteria</taxon>
        <taxon>Pseudomonadati</taxon>
        <taxon>Bacteroidota</taxon>
        <taxon>Bacteroidia</taxon>
        <taxon>Bacteroidales</taxon>
        <taxon>Muribaculaceae</taxon>
        <taxon>Duncaniella</taxon>
    </lineage>
</organism>
<dbReference type="NCBIfam" id="NF003719">
    <property type="entry name" value="PRK05329.1-2"/>
    <property type="match status" value="1"/>
</dbReference>
<comment type="caution">
    <text evidence="5">The sequence shown here is derived from an EMBL/GenBank/DDBJ whole genome shotgun (WGS) entry which is preliminary data.</text>
</comment>
<proteinExistence type="predicted"/>
<reference evidence="6" key="1">
    <citation type="submission" date="2018-02" db="EMBL/GenBank/DDBJ databases">
        <authorList>
            <person name="Clavel T."/>
            <person name="Strowig T."/>
        </authorList>
    </citation>
    <scope>NUCLEOTIDE SEQUENCE [LARGE SCALE GENOMIC DNA]</scope>
    <source>
        <strain evidence="6">DSM 103720</strain>
    </source>
</reference>